<comment type="caution">
    <text evidence="2">The sequence shown here is derived from an EMBL/GenBank/DDBJ whole genome shotgun (WGS) entry which is preliminary data.</text>
</comment>
<organism evidence="2 3">
    <name type="scientific">Acanthoscelides obtectus</name>
    <name type="common">Bean weevil</name>
    <name type="synonym">Bruchus obtectus</name>
    <dbReference type="NCBI Taxonomy" id="200917"/>
    <lineage>
        <taxon>Eukaryota</taxon>
        <taxon>Metazoa</taxon>
        <taxon>Ecdysozoa</taxon>
        <taxon>Arthropoda</taxon>
        <taxon>Hexapoda</taxon>
        <taxon>Insecta</taxon>
        <taxon>Pterygota</taxon>
        <taxon>Neoptera</taxon>
        <taxon>Endopterygota</taxon>
        <taxon>Coleoptera</taxon>
        <taxon>Polyphaga</taxon>
        <taxon>Cucujiformia</taxon>
        <taxon>Chrysomeloidea</taxon>
        <taxon>Chrysomelidae</taxon>
        <taxon>Bruchinae</taxon>
        <taxon>Bruchini</taxon>
        <taxon>Acanthoscelides</taxon>
    </lineage>
</organism>
<sequence>MIKSAVLLLAAVAVSSAVPIDVYRGAYGVDKWPYYSRSYSGDYLRTILGGYGSDYGYGYGYGHPFYKRYGYGYGKIGGKWDDTYDIYSTIGDEYRRGVYDEVVPEVWRKFGASGDIYSTLKKHQIGDLLDLNDKHTLQQVHLMQGQHLLRDLKTEQLAQVLEDKEVLDRLDLVQQMEIQKQKERLEMLQWLQKLQLDQVHTIDDAKMTAYGYPAAYWFRTMKGIHGYGPYSTGYKYGSYYPYSAGIDSVYPYYGIRGGVY</sequence>
<dbReference type="OrthoDB" id="6735689at2759"/>
<name>A0A9P0M9T4_ACAOB</name>
<gene>
    <name evidence="2" type="ORF">ACAOBT_LOCUS30648</name>
</gene>
<dbReference type="EMBL" id="CAKOFQ010007860">
    <property type="protein sequence ID" value="CAH2009144.1"/>
    <property type="molecule type" value="Genomic_DNA"/>
</dbReference>
<feature type="signal peptide" evidence="1">
    <location>
        <begin position="1"/>
        <end position="17"/>
    </location>
</feature>
<keyword evidence="3" id="KW-1185">Reference proteome</keyword>
<reference evidence="2" key="1">
    <citation type="submission" date="2022-03" db="EMBL/GenBank/DDBJ databases">
        <authorList>
            <person name="Sayadi A."/>
        </authorList>
    </citation>
    <scope>NUCLEOTIDE SEQUENCE</scope>
</reference>
<accession>A0A9P0M9T4</accession>
<evidence type="ECO:0000256" key="1">
    <source>
        <dbReference type="SAM" id="SignalP"/>
    </source>
</evidence>
<protein>
    <submittedName>
        <fullName evidence="2">Uncharacterized protein</fullName>
    </submittedName>
</protein>
<proteinExistence type="predicted"/>
<evidence type="ECO:0000313" key="2">
    <source>
        <dbReference type="EMBL" id="CAH2009144.1"/>
    </source>
</evidence>
<evidence type="ECO:0000313" key="3">
    <source>
        <dbReference type="Proteomes" id="UP001152888"/>
    </source>
</evidence>
<dbReference type="AlphaFoldDB" id="A0A9P0M9T4"/>
<dbReference type="Proteomes" id="UP001152888">
    <property type="component" value="Unassembled WGS sequence"/>
</dbReference>
<keyword evidence="1" id="KW-0732">Signal</keyword>
<feature type="chain" id="PRO_5040403113" evidence="1">
    <location>
        <begin position="18"/>
        <end position="260"/>
    </location>
</feature>